<dbReference type="Gene3D" id="1.10.167.10">
    <property type="entry name" value="Regulator of G-protein Signalling 4, domain 2"/>
    <property type="match status" value="1"/>
</dbReference>
<protein>
    <recommendedName>
        <fullName evidence="5">RGS domain-containing protein</fullName>
    </recommendedName>
</protein>
<sequence>MDVYSFPPQPANFDAVGKFFIAFCATWTTLVFAGIGVLCVFHYEPIIKIRCLPLSLASILMLHAYWVLAQVVYPVGMTMPLPLAYSIQYFFMGIWFPLGIALFHASNSRFLHIAKLQKQFTHPALRARAGCNGASTSWLCRFRNLSYPTRILIYIGIGMVVQVLLTVGMWLACLKYHPTFGIPGTGLSGPFQQQLVELGRGWEWWPSVLWQVIWTWIVAPILIYKSWNLRDTFGWRLQTIGCCISSLHATPMFLIASYSPAFSAINAYYPPSQWIHLSVFVFEIFTVFVPCWQVFKVRRLRQRAILSNAKWDTVSQATTLTTSTSPDWRSVSRAEKGQIDEVAEEVGSDRLLTMGALDHVLNDNPQPLQEFSALRDFSGENIAFLTCAMRWKASWPSKLDEDETRDLFTRALEIYTDFVSPRDAEFPINVSSNDLKNLESVFETPARIMCGEARSNTAVPFDTDEHPLRSVSSSEGESQPGRMELGDVSGRIQFTGHISSDFSVDVFDNAVQSIKYLVLTNTWPKYVESQRRRSAESVRTQSTAYTAISHSTLVTKVSSIIKSIL</sequence>
<keyword evidence="2" id="KW-0812">Transmembrane</keyword>
<proteinExistence type="predicted"/>
<gene>
    <name evidence="3" type="ORF">JX265_008706</name>
</gene>
<keyword evidence="2" id="KW-0472">Membrane</keyword>
<name>A0A9P9WHA9_9PEZI</name>
<dbReference type="InterPro" id="IPR044926">
    <property type="entry name" value="RGS_subdomain_2"/>
</dbReference>
<feature type="transmembrane region" description="Helical" evidence="2">
    <location>
        <begin position="20"/>
        <end position="41"/>
    </location>
</feature>
<feature type="transmembrane region" description="Helical" evidence="2">
    <location>
        <begin position="239"/>
        <end position="262"/>
    </location>
</feature>
<accession>A0A9P9WHA9</accession>
<feature type="transmembrane region" description="Helical" evidence="2">
    <location>
        <begin position="85"/>
        <end position="105"/>
    </location>
</feature>
<feature type="transmembrane region" description="Helical" evidence="2">
    <location>
        <begin position="53"/>
        <end position="73"/>
    </location>
</feature>
<evidence type="ECO:0008006" key="5">
    <source>
        <dbReference type="Google" id="ProtNLM"/>
    </source>
</evidence>
<keyword evidence="2" id="KW-1133">Transmembrane helix</keyword>
<dbReference type="InterPro" id="IPR036305">
    <property type="entry name" value="RGS_sf"/>
</dbReference>
<keyword evidence="4" id="KW-1185">Reference proteome</keyword>
<feature type="transmembrane region" description="Helical" evidence="2">
    <location>
        <begin position="208"/>
        <end position="227"/>
    </location>
</feature>
<comment type="caution">
    <text evidence="3">The sequence shown here is derived from an EMBL/GenBank/DDBJ whole genome shotgun (WGS) entry which is preliminary data.</text>
</comment>
<feature type="transmembrane region" description="Helical" evidence="2">
    <location>
        <begin position="274"/>
        <end position="295"/>
    </location>
</feature>
<organism evidence="3 4">
    <name type="scientific">Neoarthrinium moseri</name>
    <dbReference type="NCBI Taxonomy" id="1658444"/>
    <lineage>
        <taxon>Eukaryota</taxon>
        <taxon>Fungi</taxon>
        <taxon>Dikarya</taxon>
        <taxon>Ascomycota</taxon>
        <taxon>Pezizomycotina</taxon>
        <taxon>Sordariomycetes</taxon>
        <taxon>Xylariomycetidae</taxon>
        <taxon>Amphisphaeriales</taxon>
        <taxon>Apiosporaceae</taxon>
        <taxon>Neoarthrinium</taxon>
    </lineage>
</organism>
<feature type="region of interest" description="Disordered" evidence="1">
    <location>
        <begin position="459"/>
        <end position="482"/>
    </location>
</feature>
<dbReference type="SUPFAM" id="SSF48097">
    <property type="entry name" value="Regulator of G-protein signaling, RGS"/>
    <property type="match status" value="1"/>
</dbReference>
<evidence type="ECO:0000256" key="2">
    <source>
        <dbReference type="SAM" id="Phobius"/>
    </source>
</evidence>
<dbReference type="EMBL" id="JAFIMR010000025">
    <property type="protein sequence ID" value="KAI1863489.1"/>
    <property type="molecule type" value="Genomic_DNA"/>
</dbReference>
<dbReference type="Proteomes" id="UP000829685">
    <property type="component" value="Unassembled WGS sequence"/>
</dbReference>
<evidence type="ECO:0000256" key="1">
    <source>
        <dbReference type="SAM" id="MobiDB-lite"/>
    </source>
</evidence>
<evidence type="ECO:0000313" key="4">
    <source>
        <dbReference type="Proteomes" id="UP000829685"/>
    </source>
</evidence>
<feature type="transmembrane region" description="Helical" evidence="2">
    <location>
        <begin position="151"/>
        <end position="172"/>
    </location>
</feature>
<reference evidence="3" key="1">
    <citation type="submission" date="2021-03" db="EMBL/GenBank/DDBJ databases">
        <title>Revisited historic fungal species revealed as producer of novel bioactive compounds through whole genome sequencing and comparative genomics.</title>
        <authorList>
            <person name="Vignolle G.A."/>
            <person name="Hochenegger N."/>
            <person name="Mach R.L."/>
            <person name="Mach-Aigner A.R."/>
            <person name="Javad Rahimi M."/>
            <person name="Salim K.A."/>
            <person name="Chan C.M."/>
            <person name="Lim L.B.L."/>
            <person name="Cai F."/>
            <person name="Druzhinina I.S."/>
            <person name="U'Ren J.M."/>
            <person name="Derntl C."/>
        </authorList>
    </citation>
    <scope>NUCLEOTIDE SEQUENCE</scope>
    <source>
        <strain evidence="3">TUCIM 5799</strain>
    </source>
</reference>
<dbReference type="AlphaFoldDB" id="A0A9P9WHA9"/>
<evidence type="ECO:0000313" key="3">
    <source>
        <dbReference type="EMBL" id="KAI1863489.1"/>
    </source>
</evidence>